<dbReference type="Gene3D" id="2.30.31.20">
    <property type="entry name" value="Sporulation-specific cell division protein SsgB"/>
    <property type="match status" value="1"/>
</dbReference>
<dbReference type="AlphaFoldDB" id="A0A345T375"/>
<evidence type="ECO:0000256" key="5">
    <source>
        <dbReference type="ARBA" id="ARBA00023210"/>
    </source>
</evidence>
<dbReference type="Proteomes" id="UP000249340">
    <property type="component" value="Chromosome"/>
</dbReference>
<name>A0A345T375_9ACTN</name>
<reference evidence="8" key="1">
    <citation type="submission" date="2018-07" db="EMBL/GenBank/DDBJ databases">
        <title>Streptacidiphilus bronchialis DSM 106435 chromosome.</title>
        <authorList>
            <person name="Batra D."/>
            <person name="Gulvik C.A."/>
        </authorList>
    </citation>
    <scope>NUCLEOTIDE SEQUENCE [LARGE SCALE GENOMIC DNA]</scope>
    <source>
        <strain evidence="8">DSM 106435</strain>
    </source>
</reference>
<accession>A0A345T375</accession>
<protein>
    <submittedName>
        <fullName evidence="7">SsgA family sporulation/cell division regulator</fullName>
    </submittedName>
</protein>
<dbReference type="GO" id="GO:0000917">
    <property type="term" value="P:division septum assembly"/>
    <property type="evidence" value="ECO:0007669"/>
    <property type="project" value="UniProtKB-KW"/>
</dbReference>
<organism evidence="7 8">
    <name type="scientific">Peterkaempfera bronchialis</name>
    <dbReference type="NCBI Taxonomy" id="2126346"/>
    <lineage>
        <taxon>Bacteria</taxon>
        <taxon>Bacillati</taxon>
        <taxon>Actinomycetota</taxon>
        <taxon>Actinomycetes</taxon>
        <taxon>Kitasatosporales</taxon>
        <taxon>Streptomycetaceae</taxon>
        <taxon>Peterkaempfera</taxon>
    </lineage>
</organism>
<evidence type="ECO:0000256" key="3">
    <source>
        <dbReference type="ARBA" id="ARBA00022618"/>
    </source>
</evidence>
<dbReference type="RefSeq" id="WP_111492519.1">
    <property type="nucleotide sequence ID" value="NZ_CP031264.1"/>
</dbReference>
<keyword evidence="5" id="KW-0717">Septation</keyword>
<comment type="similarity">
    <text evidence="2">Belongs to the SsgA family.</text>
</comment>
<evidence type="ECO:0000313" key="7">
    <source>
        <dbReference type="EMBL" id="AXI80430.1"/>
    </source>
</evidence>
<evidence type="ECO:0000256" key="6">
    <source>
        <dbReference type="ARBA" id="ARBA00023306"/>
    </source>
</evidence>
<comment type="subcellular location">
    <subcellularLocation>
        <location evidence="1">Cell septum</location>
    </subcellularLocation>
</comment>
<dbReference type="OrthoDB" id="3853096at2"/>
<sequence length="152" mass="16689">MRDPMDFDLTVLLTAPEGGARTTARFALRADAPHLVTVSLGDPHPALWSLPRRLLGEGLFRPCRQGGTRIRPIGLDTRRGIRITLPSDIGDVLLEAPAAPLGAWLERALRHSPLPSTRRPRERPAPDWDQLLYPVPLPWQQGGTGHAGRPLA</sequence>
<proteinExistence type="inferred from homology"/>
<dbReference type="GO" id="GO:0030435">
    <property type="term" value="P:sporulation resulting in formation of a cellular spore"/>
    <property type="evidence" value="ECO:0007669"/>
    <property type="project" value="UniProtKB-KW"/>
</dbReference>
<dbReference type="InterPro" id="IPR038658">
    <property type="entry name" value="SsgB_sf"/>
</dbReference>
<gene>
    <name evidence="7" type="ORF">C7M71_026535</name>
</gene>
<keyword evidence="6" id="KW-0131">Cell cycle</keyword>
<dbReference type="GO" id="GO:0030428">
    <property type="term" value="C:cell septum"/>
    <property type="evidence" value="ECO:0007669"/>
    <property type="project" value="UniProtKB-SubCell"/>
</dbReference>
<evidence type="ECO:0000256" key="2">
    <source>
        <dbReference type="ARBA" id="ARBA00009323"/>
    </source>
</evidence>
<evidence type="ECO:0000256" key="4">
    <source>
        <dbReference type="ARBA" id="ARBA00022969"/>
    </source>
</evidence>
<dbReference type="InterPro" id="IPR006776">
    <property type="entry name" value="SsgB"/>
</dbReference>
<keyword evidence="4" id="KW-0749">Sporulation</keyword>
<keyword evidence="3 7" id="KW-0132">Cell division</keyword>
<evidence type="ECO:0000313" key="8">
    <source>
        <dbReference type="Proteomes" id="UP000249340"/>
    </source>
</evidence>
<dbReference type="Pfam" id="PF04686">
    <property type="entry name" value="SsgA"/>
    <property type="match status" value="1"/>
</dbReference>
<keyword evidence="8" id="KW-1185">Reference proteome</keyword>
<dbReference type="KEGG" id="stri:C7M71_026535"/>
<dbReference type="EMBL" id="CP031264">
    <property type="protein sequence ID" value="AXI80430.1"/>
    <property type="molecule type" value="Genomic_DNA"/>
</dbReference>
<evidence type="ECO:0000256" key="1">
    <source>
        <dbReference type="ARBA" id="ARBA00004431"/>
    </source>
</evidence>